<evidence type="ECO:0000256" key="1">
    <source>
        <dbReference type="ARBA" id="ARBA00004651"/>
    </source>
</evidence>
<name>A0A1H5SIG1_9FLAO</name>
<comment type="subcellular location">
    <subcellularLocation>
        <location evidence="1">Cell membrane</location>
        <topology evidence="1">Multi-pass membrane protein</topology>
    </subcellularLocation>
</comment>
<evidence type="ECO:0000256" key="18">
    <source>
        <dbReference type="PIRSR" id="PIRSR600829-4"/>
    </source>
</evidence>
<evidence type="ECO:0000256" key="16">
    <source>
        <dbReference type="PIRSR" id="PIRSR600829-2"/>
    </source>
</evidence>
<evidence type="ECO:0000256" key="10">
    <source>
        <dbReference type="ARBA" id="ARBA00022989"/>
    </source>
</evidence>
<feature type="active site" description="Proton acceptor" evidence="15">
    <location>
        <position position="65"/>
    </location>
</feature>
<dbReference type="PANTHER" id="PTHR34299">
    <property type="entry name" value="DIACYLGLYCEROL KINASE"/>
    <property type="match status" value="1"/>
</dbReference>
<keyword evidence="11" id="KW-0443">Lipid metabolism</keyword>
<dbReference type="RefSeq" id="WP_103912220.1">
    <property type="nucleotide sequence ID" value="NZ_FNUS01000001.1"/>
</dbReference>
<keyword evidence="14" id="KW-1208">Phospholipid metabolism</keyword>
<keyword evidence="21" id="KW-1185">Reference proteome</keyword>
<dbReference type="Pfam" id="PF01219">
    <property type="entry name" value="DAGK_prokar"/>
    <property type="match status" value="1"/>
</dbReference>
<feature type="binding site" evidence="16">
    <location>
        <position position="65"/>
    </location>
    <ligand>
        <name>substrate</name>
    </ligand>
</feature>
<keyword evidence="13" id="KW-0594">Phospholipid biosynthesis</keyword>
<dbReference type="GO" id="GO:0008654">
    <property type="term" value="P:phospholipid biosynthetic process"/>
    <property type="evidence" value="ECO:0007669"/>
    <property type="project" value="UniProtKB-KW"/>
</dbReference>
<feature type="binding site" evidence="17">
    <location>
        <position position="72"/>
    </location>
    <ligand>
        <name>ATP</name>
        <dbReference type="ChEBI" id="CHEBI:30616"/>
    </ligand>
</feature>
<feature type="transmembrane region" description="Helical" evidence="19">
    <location>
        <begin position="92"/>
        <end position="115"/>
    </location>
</feature>
<keyword evidence="12 19" id="KW-0472">Membrane</keyword>
<keyword evidence="5" id="KW-0808">Transferase</keyword>
<protein>
    <submittedName>
        <fullName evidence="20">Diacylglycerol kinase (ATP)</fullName>
    </submittedName>
</protein>
<dbReference type="GO" id="GO:0005886">
    <property type="term" value="C:plasma membrane"/>
    <property type="evidence" value="ECO:0007669"/>
    <property type="project" value="UniProtKB-SubCell"/>
</dbReference>
<dbReference type="GO" id="GO:0005524">
    <property type="term" value="F:ATP binding"/>
    <property type="evidence" value="ECO:0007669"/>
    <property type="project" value="UniProtKB-KW"/>
</dbReference>
<keyword evidence="18" id="KW-0460">Magnesium</keyword>
<keyword evidence="7 17" id="KW-0547">Nucleotide-binding</keyword>
<evidence type="ECO:0000256" key="7">
    <source>
        <dbReference type="ARBA" id="ARBA00022741"/>
    </source>
</evidence>
<dbReference type="InterPro" id="IPR033717">
    <property type="entry name" value="UDPK"/>
</dbReference>
<evidence type="ECO:0000313" key="21">
    <source>
        <dbReference type="Proteomes" id="UP000236738"/>
    </source>
</evidence>
<evidence type="ECO:0000256" key="5">
    <source>
        <dbReference type="ARBA" id="ARBA00022679"/>
    </source>
</evidence>
<dbReference type="InterPro" id="IPR036945">
    <property type="entry name" value="DAGK_sf"/>
</dbReference>
<evidence type="ECO:0000256" key="19">
    <source>
        <dbReference type="SAM" id="Phobius"/>
    </source>
</evidence>
<proteinExistence type="inferred from homology"/>
<evidence type="ECO:0000313" key="20">
    <source>
        <dbReference type="EMBL" id="SEF50402.1"/>
    </source>
</evidence>
<evidence type="ECO:0000256" key="12">
    <source>
        <dbReference type="ARBA" id="ARBA00023136"/>
    </source>
</evidence>
<accession>A0A1H5SIG1</accession>
<keyword evidence="6 19" id="KW-0812">Transmembrane</keyword>
<evidence type="ECO:0000256" key="15">
    <source>
        <dbReference type="PIRSR" id="PIRSR600829-1"/>
    </source>
</evidence>
<keyword evidence="10 19" id="KW-1133">Transmembrane helix</keyword>
<keyword evidence="9 17" id="KW-0067">ATP-binding</keyword>
<dbReference type="GO" id="GO:0016301">
    <property type="term" value="F:kinase activity"/>
    <property type="evidence" value="ECO:0007669"/>
    <property type="project" value="UniProtKB-KW"/>
</dbReference>
<feature type="binding site" evidence="18">
    <location>
        <position position="72"/>
    </location>
    <ligand>
        <name>a divalent metal cation</name>
        <dbReference type="ChEBI" id="CHEBI:60240"/>
    </ligand>
</feature>
<feature type="transmembrane region" description="Helical" evidence="19">
    <location>
        <begin position="52"/>
        <end position="71"/>
    </location>
</feature>
<gene>
    <name evidence="20" type="ORF">SAMN05421847_0160</name>
</gene>
<comment type="cofactor">
    <cofactor evidence="18">
        <name>Mg(2+)</name>
        <dbReference type="ChEBI" id="CHEBI:18420"/>
    </cofactor>
    <text evidence="18">Mn(2+), Zn(2+), Cd(2+) and Co(2+) support activity to lesser extents.</text>
</comment>
<evidence type="ECO:0000256" key="3">
    <source>
        <dbReference type="ARBA" id="ARBA00022475"/>
    </source>
</evidence>
<feature type="binding site" evidence="17">
    <location>
        <position position="24"/>
    </location>
    <ligand>
        <name>ATP</name>
        <dbReference type="ChEBI" id="CHEBI:30616"/>
    </ligand>
</feature>
<evidence type="ECO:0000256" key="13">
    <source>
        <dbReference type="ARBA" id="ARBA00023209"/>
    </source>
</evidence>
<dbReference type="EMBL" id="FNUS01000001">
    <property type="protein sequence ID" value="SEF50402.1"/>
    <property type="molecule type" value="Genomic_DNA"/>
</dbReference>
<keyword evidence="8 20" id="KW-0418">Kinase</keyword>
<evidence type="ECO:0000256" key="14">
    <source>
        <dbReference type="ARBA" id="ARBA00023264"/>
    </source>
</evidence>
<keyword evidence="4" id="KW-0444">Lipid biosynthesis</keyword>
<reference evidence="21" key="1">
    <citation type="submission" date="2016-10" db="EMBL/GenBank/DDBJ databases">
        <authorList>
            <person name="Varghese N."/>
            <person name="Submissions S."/>
        </authorList>
    </citation>
    <scope>NUCLEOTIDE SEQUENCE [LARGE SCALE GENOMIC DNA]</scope>
    <source>
        <strain evidence="21">DSM 21580</strain>
    </source>
</reference>
<dbReference type="Gene3D" id="1.10.287.3610">
    <property type="match status" value="1"/>
</dbReference>
<dbReference type="OrthoDB" id="1493837at2"/>
<dbReference type="PANTHER" id="PTHR34299:SF1">
    <property type="entry name" value="DIACYLGLYCEROL KINASE"/>
    <property type="match status" value="1"/>
</dbReference>
<organism evidence="20 21">
    <name type="scientific">Halpernia humi</name>
    <dbReference type="NCBI Taxonomy" id="493375"/>
    <lineage>
        <taxon>Bacteria</taxon>
        <taxon>Pseudomonadati</taxon>
        <taxon>Bacteroidota</taxon>
        <taxon>Flavobacteriia</taxon>
        <taxon>Flavobacteriales</taxon>
        <taxon>Weeksellaceae</taxon>
        <taxon>Chryseobacterium group</taxon>
        <taxon>Halpernia</taxon>
    </lineage>
</organism>
<feature type="binding site" evidence="18">
    <location>
        <position position="24"/>
    </location>
    <ligand>
        <name>a divalent metal cation</name>
        <dbReference type="ChEBI" id="CHEBI:60240"/>
    </ligand>
</feature>
<comment type="similarity">
    <text evidence="2">Belongs to the bacterial diacylglycerol kinase family.</text>
</comment>
<evidence type="ECO:0000256" key="11">
    <source>
        <dbReference type="ARBA" id="ARBA00023098"/>
    </source>
</evidence>
<dbReference type="InterPro" id="IPR000829">
    <property type="entry name" value="DAGK"/>
</dbReference>
<evidence type="ECO:0000256" key="9">
    <source>
        <dbReference type="ARBA" id="ARBA00022840"/>
    </source>
</evidence>
<sequence length="122" mass="13732">MKKPPFYKSLAFAFKGLFLMLKNERNFQIELIAFLVNIGLIGFFRINYIEASFIILACGLVLVAEILNTAIEKLCDFAEPNFHSKIGIIKDISASAVLLATLFAVIIGILIYWPYLENLLSL</sequence>
<keyword evidence="3" id="KW-1003">Cell membrane</keyword>
<evidence type="ECO:0000256" key="4">
    <source>
        <dbReference type="ARBA" id="ARBA00022516"/>
    </source>
</evidence>
<dbReference type="CDD" id="cd14265">
    <property type="entry name" value="UDPK_IM_like"/>
    <property type="match status" value="1"/>
</dbReference>
<evidence type="ECO:0000256" key="8">
    <source>
        <dbReference type="ARBA" id="ARBA00022777"/>
    </source>
</evidence>
<evidence type="ECO:0000256" key="2">
    <source>
        <dbReference type="ARBA" id="ARBA00005967"/>
    </source>
</evidence>
<dbReference type="GO" id="GO:0046872">
    <property type="term" value="F:metal ion binding"/>
    <property type="evidence" value="ECO:0007669"/>
    <property type="project" value="UniProtKB-KW"/>
</dbReference>
<keyword evidence="18" id="KW-0479">Metal-binding</keyword>
<dbReference type="AlphaFoldDB" id="A0A1H5SIG1"/>
<evidence type="ECO:0000256" key="6">
    <source>
        <dbReference type="ARBA" id="ARBA00022692"/>
    </source>
</evidence>
<feature type="binding site" evidence="17">
    <location>
        <begin position="90"/>
        <end position="91"/>
    </location>
    <ligand>
        <name>ATP</name>
        <dbReference type="ChEBI" id="CHEBI:30616"/>
    </ligand>
</feature>
<evidence type="ECO:0000256" key="17">
    <source>
        <dbReference type="PIRSR" id="PIRSR600829-3"/>
    </source>
</evidence>
<dbReference type="Proteomes" id="UP000236738">
    <property type="component" value="Unassembled WGS sequence"/>
</dbReference>
<feature type="transmembrane region" description="Helical" evidence="19">
    <location>
        <begin position="27"/>
        <end position="46"/>
    </location>
</feature>